<dbReference type="AlphaFoldDB" id="A0A0P0NXQ1"/>
<dbReference type="SUPFAM" id="SSF54909">
    <property type="entry name" value="Dimeric alpha+beta barrel"/>
    <property type="match status" value="1"/>
</dbReference>
<gene>
    <name evidence="2" type="ORF">AQ619_03660</name>
</gene>
<dbReference type="Gene3D" id="3.30.70.100">
    <property type="match status" value="1"/>
</dbReference>
<accession>A0A0P0NXQ1</accession>
<sequence>MQVTNAHGPTPAQQLAAFQRDDGQPIYMLNLLKFRDRAVYPDGRETTLTGAQAYALYGRAVSKMIAEAGGKLVFSAQVRGLLIGEVEGPWDSVAVMMYPSFKAMAEILSSPGYAEIHVHRDAGLEGQVLIETVMG</sequence>
<name>A0A0P0NXQ1_9CAUL</name>
<dbReference type="Pfam" id="PF07045">
    <property type="entry name" value="DUF1330"/>
    <property type="match status" value="1"/>
</dbReference>
<dbReference type="EMBL" id="CP013002">
    <property type="protein sequence ID" value="ALL12521.1"/>
    <property type="molecule type" value="Genomic_DNA"/>
</dbReference>
<feature type="domain" description="DUF1330" evidence="1">
    <location>
        <begin position="47"/>
        <end position="130"/>
    </location>
</feature>
<evidence type="ECO:0000313" key="2">
    <source>
        <dbReference type="EMBL" id="ALL12521.1"/>
    </source>
</evidence>
<evidence type="ECO:0000259" key="1">
    <source>
        <dbReference type="Pfam" id="PF07045"/>
    </source>
</evidence>
<dbReference type="InterPro" id="IPR011008">
    <property type="entry name" value="Dimeric_a/b-barrel"/>
</dbReference>
<proteinExistence type="predicted"/>
<dbReference type="STRING" id="69395.AQ619_03660"/>
<keyword evidence="3" id="KW-1185">Reference proteome</keyword>
<dbReference type="OrthoDB" id="8909581at2"/>
<dbReference type="KEGG" id="chq:AQ619_03660"/>
<dbReference type="Proteomes" id="UP000056905">
    <property type="component" value="Chromosome"/>
</dbReference>
<dbReference type="RefSeq" id="WP_062144401.1">
    <property type="nucleotide sequence ID" value="NZ_CP013002.1"/>
</dbReference>
<dbReference type="InterPro" id="IPR010753">
    <property type="entry name" value="DUF1330"/>
</dbReference>
<organism evidence="2 3">
    <name type="scientific">Caulobacter henricii</name>
    <dbReference type="NCBI Taxonomy" id="69395"/>
    <lineage>
        <taxon>Bacteria</taxon>
        <taxon>Pseudomonadati</taxon>
        <taxon>Pseudomonadota</taxon>
        <taxon>Alphaproteobacteria</taxon>
        <taxon>Caulobacterales</taxon>
        <taxon>Caulobacteraceae</taxon>
        <taxon>Caulobacter</taxon>
    </lineage>
</organism>
<reference evidence="2 3" key="1">
    <citation type="submission" date="2015-10" db="EMBL/GenBank/DDBJ databases">
        <title>Conservation of the essential genome among Caulobacter and Brevundimonas species.</title>
        <authorList>
            <person name="Scott D."/>
            <person name="Ely B."/>
        </authorList>
    </citation>
    <scope>NUCLEOTIDE SEQUENCE [LARGE SCALE GENOMIC DNA]</scope>
    <source>
        <strain evidence="2 3">CB4</strain>
    </source>
</reference>
<protein>
    <recommendedName>
        <fullName evidence="1">DUF1330 domain-containing protein</fullName>
    </recommendedName>
</protein>
<evidence type="ECO:0000313" key="3">
    <source>
        <dbReference type="Proteomes" id="UP000056905"/>
    </source>
</evidence>
<dbReference type="PANTHER" id="PTHR40257:SF1">
    <property type="entry name" value="DUF1330 DOMAIN-CONTAINING PROTEIN"/>
    <property type="match status" value="1"/>
</dbReference>
<dbReference type="PANTHER" id="PTHR40257">
    <property type="match status" value="1"/>
</dbReference>